<accession>A0ABQ2VRW9</accession>
<evidence type="ECO:0000313" key="2">
    <source>
        <dbReference type="Proteomes" id="UP000654471"/>
    </source>
</evidence>
<evidence type="ECO:0000313" key="1">
    <source>
        <dbReference type="EMBL" id="GGV01898.1"/>
    </source>
</evidence>
<dbReference type="Proteomes" id="UP000654471">
    <property type="component" value="Unassembled WGS sequence"/>
</dbReference>
<reference evidence="2" key="1">
    <citation type="journal article" date="2019" name="Int. J. Syst. Evol. Microbiol.">
        <title>The Global Catalogue of Microorganisms (GCM) 10K type strain sequencing project: providing services to taxonomists for standard genome sequencing and annotation.</title>
        <authorList>
            <consortium name="The Broad Institute Genomics Platform"/>
            <consortium name="The Broad Institute Genome Sequencing Center for Infectious Disease"/>
            <person name="Wu L."/>
            <person name="Ma J."/>
        </authorList>
    </citation>
    <scope>NUCLEOTIDE SEQUENCE [LARGE SCALE GENOMIC DNA]</scope>
    <source>
        <strain evidence="2">JCM 3399</strain>
    </source>
</reference>
<name>A0ABQ2VRW9_9ACTN</name>
<organism evidence="1 2">
    <name type="scientific">Streptomyces albospinus</name>
    <dbReference type="NCBI Taxonomy" id="285515"/>
    <lineage>
        <taxon>Bacteria</taxon>
        <taxon>Bacillati</taxon>
        <taxon>Actinomycetota</taxon>
        <taxon>Actinomycetes</taxon>
        <taxon>Kitasatosporales</taxon>
        <taxon>Streptomycetaceae</taxon>
        <taxon>Streptomyces</taxon>
    </lineage>
</organism>
<sequence>MTTAVKTAHAGIQCTCTCTGAGGAHWLPHIDTGTPARKGASSLIVDPVCHAAVANVVDRCS</sequence>
<protein>
    <submittedName>
        <fullName evidence="1">Uncharacterized protein</fullName>
    </submittedName>
</protein>
<dbReference type="EMBL" id="BMRP01000074">
    <property type="protein sequence ID" value="GGV01898.1"/>
    <property type="molecule type" value="Genomic_DNA"/>
</dbReference>
<keyword evidence="2" id="KW-1185">Reference proteome</keyword>
<proteinExistence type="predicted"/>
<gene>
    <name evidence="1" type="ORF">GCM10010211_81510</name>
</gene>
<comment type="caution">
    <text evidence="1">The sequence shown here is derived from an EMBL/GenBank/DDBJ whole genome shotgun (WGS) entry which is preliminary data.</text>
</comment>